<evidence type="ECO:0000256" key="2">
    <source>
        <dbReference type="ARBA" id="ARBA00004123"/>
    </source>
</evidence>
<comment type="subcellular location">
    <subcellularLocation>
        <location evidence="3">Cytoplasm</location>
    </subcellularLocation>
    <subcellularLocation>
        <location evidence="2">Nucleus</location>
    </subcellularLocation>
</comment>
<keyword evidence="18" id="KW-1185">Reference proteome</keyword>
<keyword evidence="9" id="KW-0539">Nucleus</keyword>
<keyword evidence="7" id="KW-0378">Hydrolase</keyword>
<dbReference type="CDD" id="cd01285">
    <property type="entry name" value="nucleoside_deaminase"/>
    <property type="match status" value="1"/>
</dbReference>
<dbReference type="SUPFAM" id="SSF53927">
    <property type="entry name" value="Cytidine deaminase-like"/>
    <property type="match status" value="1"/>
</dbReference>
<dbReference type="Pfam" id="PF00383">
    <property type="entry name" value="dCMP_cyt_deam_1"/>
    <property type="match status" value="1"/>
</dbReference>
<evidence type="ECO:0000256" key="7">
    <source>
        <dbReference type="ARBA" id="ARBA00022801"/>
    </source>
</evidence>
<evidence type="ECO:0000256" key="5">
    <source>
        <dbReference type="ARBA" id="ARBA00022490"/>
    </source>
</evidence>
<dbReference type="Proteomes" id="UP000011083">
    <property type="component" value="Unassembled WGS sequence"/>
</dbReference>
<evidence type="ECO:0000256" key="10">
    <source>
        <dbReference type="ARBA" id="ARBA00050113"/>
    </source>
</evidence>
<dbReference type="STRING" id="1257118.L8GWN2"/>
<evidence type="ECO:0000256" key="15">
    <source>
        <dbReference type="ARBA" id="ARBA00084039"/>
    </source>
</evidence>
<evidence type="ECO:0000256" key="8">
    <source>
        <dbReference type="ARBA" id="ARBA00022833"/>
    </source>
</evidence>
<keyword evidence="6" id="KW-0479">Metal-binding</keyword>
<evidence type="ECO:0000256" key="3">
    <source>
        <dbReference type="ARBA" id="ARBA00004496"/>
    </source>
</evidence>
<dbReference type="PANTHER" id="PTHR11079">
    <property type="entry name" value="CYTOSINE DEAMINASE FAMILY MEMBER"/>
    <property type="match status" value="1"/>
</dbReference>
<dbReference type="InterPro" id="IPR016193">
    <property type="entry name" value="Cytidine_deaminase-like"/>
</dbReference>
<comment type="pathway">
    <text evidence="12">Pyrimidine metabolism; UMP biosynthesis via salvage pathway; uracil from cytosine: step 1/1.</text>
</comment>
<comment type="function">
    <text evidence="11">Catalyzes the hydrolytic deamination of cytosine to uracil or 5-methylcytosine to thymine. Is involved in the pyrimidine salvage pathway, which allows the cell to utilize cytosine for pyrimidine nucleotide synthesis.</text>
</comment>
<comment type="subunit">
    <text evidence="4">Homodimer.</text>
</comment>
<dbReference type="EC" id="3.5.4.1" evidence="13"/>
<protein>
    <recommendedName>
        <fullName evidence="14">Cytosine deaminase</fullName>
        <ecNumber evidence="13">3.5.4.1</ecNumber>
    </recommendedName>
    <alternativeName>
        <fullName evidence="15">Cytosine aminohydrolase</fullName>
    </alternativeName>
</protein>
<feature type="domain" description="CMP/dCMP-type deaminase" evidence="16">
    <location>
        <begin position="7"/>
        <end position="140"/>
    </location>
</feature>
<evidence type="ECO:0000259" key="16">
    <source>
        <dbReference type="PROSITE" id="PS51747"/>
    </source>
</evidence>
<evidence type="ECO:0000256" key="11">
    <source>
        <dbReference type="ARBA" id="ARBA00056232"/>
    </source>
</evidence>
<evidence type="ECO:0000313" key="18">
    <source>
        <dbReference type="Proteomes" id="UP000011083"/>
    </source>
</evidence>
<dbReference type="InterPro" id="IPR002125">
    <property type="entry name" value="CMP_dCMP_dom"/>
</dbReference>
<dbReference type="GO" id="GO:0005737">
    <property type="term" value="C:cytoplasm"/>
    <property type="evidence" value="ECO:0007669"/>
    <property type="project" value="UniProtKB-SubCell"/>
</dbReference>
<name>L8GWN2_ACACF</name>
<evidence type="ECO:0000313" key="17">
    <source>
        <dbReference type="EMBL" id="ELR16998.1"/>
    </source>
</evidence>
<dbReference type="OrthoDB" id="1701769at2759"/>
<dbReference type="GO" id="GO:0005634">
    <property type="term" value="C:nucleus"/>
    <property type="evidence" value="ECO:0007669"/>
    <property type="project" value="UniProtKB-SubCell"/>
</dbReference>
<keyword evidence="5" id="KW-0963">Cytoplasm</keyword>
<dbReference type="GeneID" id="14917712"/>
<dbReference type="GO" id="GO:0004131">
    <property type="term" value="F:cytosine deaminase activity"/>
    <property type="evidence" value="ECO:0007669"/>
    <property type="project" value="UniProtKB-EC"/>
</dbReference>
<reference evidence="17 18" key="1">
    <citation type="journal article" date="2013" name="Genome Biol.">
        <title>Genome of Acanthamoeba castellanii highlights extensive lateral gene transfer and early evolution of tyrosine kinase signaling.</title>
        <authorList>
            <person name="Clarke M."/>
            <person name="Lohan A.J."/>
            <person name="Liu B."/>
            <person name="Lagkouvardos I."/>
            <person name="Roy S."/>
            <person name="Zafar N."/>
            <person name="Bertelli C."/>
            <person name="Schilde C."/>
            <person name="Kianianmomeni A."/>
            <person name="Burglin T.R."/>
            <person name="Frech C."/>
            <person name="Turcotte B."/>
            <person name="Kopec K.O."/>
            <person name="Synnott J.M."/>
            <person name="Choo C."/>
            <person name="Paponov I."/>
            <person name="Finkler A."/>
            <person name="Soon Heng Tan C."/>
            <person name="Hutchins A.P."/>
            <person name="Weinmeier T."/>
            <person name="Rattei T."/>
            <person name="Chu J.S."/>
            <person name="Gimenez G."/>
            <person name="Irimia M."/>
            <person name="Rigden D.J."/>
            <person name="Fitzpatrick D.A."/>
            <person name="Lorenzo-Morales J."/>
            <person name="Bateman A."/>
            <person name="Chiu C.H."/>
            <person name="Tang P."/>
            <person name="Hegemann P."/>
            <person name="Fromm H."/>
            <person name="Raoult D."/>
            <person name="Greub G."/>
            <person name="Miranda-Saavedra D."/>
            <person name="Chen N."/>
            <person name="Nash P."/>
            <person name="Ginger M.L."/>
            <person name="Horn M."/>
            <person name="Schaap P."/>
            <person name="Caler L."/>
            <person name="Loftus B."/>
        </authorList>
    </citation>
    <scope>NUCLEOTIDE SEQUENCE [LARGE SCALE GENOMIC DNA]</scope>
    <source>
        <strain evidence="17 18">Neff</strain>
    </source>
</reference>
<evidence type="ECO:0000256" key="4">
    <source>
        <dbReference type="ARBA" id="ARBA00011738"/>
    </source>
</evidence>
<evidence type="ECO:0000256" key="14">
    <source>
        <dbReference type="ARBA" id="ARBA00074321"/>
    </source>
</evidence>
<keyword evidence="8" id="KW-0862">Zinc</keyword>
<dbReference type="OMA" id="QFKENAM"/>
<evidence type="ECO:0000256" key="9">
    <source>
        <dbReference type="ARBA" id="ARBA00023242"/>
    </source>
</evidence>
<dbReference type="PANTHER" id="PTHR11079:SF190">
    <property type="entry name" value="CYTOSINE DEAMINASE"/>
    <property type="match status" value="1"/>
</dbReference>
<dbReference type="GO" id="GO:0046872">
    <property type="term" value="F:metal ion binding"/>
    <property type="evidence" value="ECO:0007669"/>
    <property type="project" value="UniProtKB-KW"/>
</dbReference>
<dbReference type="Gene3D" id="3.40.140.10">
    <property type="entry name" value="Cytidine Deaminase, domain 2"/>
    <property type="match status" value="1"/>
</dbReference>
<dbReference type="VEuPathDB" id="AmoebaDB:ACA1_304500"/>
<comment type="cofactor">
    <cofactor evidence="1">
        <name>Zn(2+)</name>
        <dbReference type="ChEBI" id="CHEBI:29105"/>
    </cofactor>
</comment>
<dbReference type="GO" id="GO:0019858">
    <property type="term" value="P:cytosine metabolic process"/>
    <property type="evidence" value="ECO:0007669"/>
    <property type="project" value="UniProtKB-ARBA"/>
</dbReference>
<dbReference type="AlphaFoldDB" id="L8GWN2"/>
<dbReference type="EMBL" id="KB007978">
    <property type="protein sequence ID" value="ELR16998.1"/>
    <property type="molecule type" value="Genomic_DNA"/>
</dbReference>
<dbReference type="KEGG" id="acan:ACA1_304500"/>
<evidence type="ECO:0000256" key="13">
    <source>
        <dbReference type="ARBA" id="ARBA00066550"/>
    </source>
</evidence>
<evidence type="ECO:0000256" key="12">
    <source>
        <dbReference type="ARBA" id="ARBA00060700"/>
    </source>
</evidence>
<comment type="catalytic activity">
    <reaction evidence="10">
        <text>cytosine + H2O + H(+) = uracil + NH4(+)</text>
        <dbReference type="Rhea" id="RHEA:20605"/>
        <dbReference type="ChEBI" id="CHEBI:15377"/>
        <dbReference type="ChEBI" id="CHEBI:15378"/>
        <dbReference type="ChEBI" id="CHEBI:16040"/>
        <dbReference type="ChEBI" id="CHEBI:17568"/>
        <dbReference type="ChEBI" id="CHEBI:28938"/>
        <dbReference type="EC" id="3.5.4.1"/>
    </reaction>
</comment>
<sequence>MSEAEAAFHAHFLGLAIEEARAGLSEGGIPIGSVLIRRRAEKGGDEDQAWSIDGHEVVGRGHNRRVQRRSATLHAEMDCFEAAGRLTAADYARCILYSTLSPCEMCSGALLLYKIPTVVMGENATFQGPEAYVRSHGVRLLNLDSTECRRLMTDFIAAHPTLWNEDIGV</sequence>
<evidence type="ECO:0000256" key="1">
    <source>
        <dbReference type="ARBA" id="ARBA00001947"/>
    </source>
</evidence>
<evidence type="ECO:0000256" key="6">
    <source>
        <dbReference type="ARBA" id="ARBA00022723"/>
    </source>
</evidence>
<dbReference type="GO" id="GO:0008835">
    <property type="term" value="F:diaminohydroxyphosphoribosylaminopyrimidine deaminase activity"/>
    <property type="evidence" value="ECO:0007669"/>
    <property type="project" value="TreeGrafter"/>
</dbReference>
<proteinExistence type="predicted"/>
<accession>L8GWN2</accession>
<dbReference type="RefSeq" id="XP_004339011.1">
    <property type="nucleotide sequence ID" value="XM_004338963.1"/>
</dbReference>
<organism evidence="17 18">
    <name type="scientific">Acanthamoeba castellanii (strain ATCC 30010 / Neff)</name>
    <dbReference type="NCBI Taxonomy" id="1257118"/>
    <lineage>
        <taxon>Eukaryota</taxon>
        <taxon>Amoebozoa</taxon>
        <taxon>Discosea</taxon>
        <taxon>Longamoebia</taxon>
        <taxon>Centramoebida</taxon>
        <taxon>Acanthamoebidae</taxon>
        <taxon>Acanthamoeba</taxon>
    </lineage>
</organism>
<gene>
    <name evidence="17" type="ORF">ACA1_304500</name>
</gene>
<dbReference type="PROSITE" id="PS51747">
    <property type="entry name" value="CYT_DCMP_DEAMINASES_2"/>
    <property type="match status" value="1"/>
</dbReference>
<dbReference type="FunFam" id="3.40.140.10:FF:000016">
    <property type="entry name" value="Cytosine deaminase"/>
    <property type="match status" value="1"/>
</dbReference>